<organism evidence="1 2">
    <name type="scientific">Halobacillus shinanisalinarum</name>
    <dbReference type="NCBI Taxonomy" id="2932258"/>
    <lineage>
        <taxon>Bacteria</taxon>
        <taxon>Bacillati</taxon>
        <taxon>Bacillota</taxon>
        <taxon>Bacilli</taxon>
        <taxon>Bacillales</taxon>
        <taxon>Bacillaceae</taxon>
        <taxon>Halobacillus</taxon>
    </lineage>
</organism>
<gene>
    <name evidence="1" type="ORF">MUO14_13070</name>
</gene>
<dbReference type="EMBL" id="CP095074">
    <property type="protein sequence ID" value="UOQ91515.1"/>
    <property type="molecule type" value="Genomic_DNA"/>
</dbReference>
<sequence>MGNERSELGEVKQASISIDRLQNFESYLQELGLPHEGIIASGRERKLMATNLPESIYELTPQSKRNAVYWIYPNSLQVLQ</sequence>
<keyword evidence="2" id="KW-1185">Reference proteome</keyword>
<reference evidence="1 2" key="1">
    <citation type="submission" date="2022-04" db="EMBL/GenBank/DDBJ databases">
        <title>Halobacillus sp. isolated from saltern.</title>
        <authorList>
            <person name="Won M."/>
            <person name="Lee C.-M."/>
            <person name="Woen H.-Y."/>
            <person name="Kwon S.-W."/>
        </authorList>
    </citation>
    <scope>NUCLEOTIDE SEQUENCE [LARGE SCALE GENOMIC DNA]</scope>
    <source>
        <strain evidence="1 2">SSTM10-2</strain>
    </source>
</reference>
<dbReference type="Proteomes" id="UP000831880">
    <property type="component" value="Chromosome"/>
</dbReference>
<proteinExistence type="predicted"/>
<accession>A0ABY4GUE9</accession>
<protein>
    <submittedName>
        <fullName evidence="1">Uncharacterized protein</fullName>
    </submittedName>
</protein>
<evidence type="ECO:0000313" key="2">
    <source>
        <dbReference type="Proteomes" id="UP000831880"/>
    </source>
</evidence>
<name>A0ABY4GUE9_9BACI</name>
<dbReference type="RefSeq" id="WP_244751128.1">
    <property type="nucleotide sequence ID" value="NZ_CP095074.1"/>
</dbReference>
<evidence type="ECO:0000313" key="1">
    <source>
        <dbReference type="EMBL" id="UOQ91515.1"/>
    </source>
</evidence>